<evidence type="ECO:0000256" key="11">
    <source>
        <dbReference type="SAM" id="Phobius"/>
    </source>
</evidence>
<gene>
    <name evidence="14" type="ordered locus">Hoch_5988</name>
</gene>
<dbReference type="CDD" id="cd06225">
    <property type="entry name" value="HAMP"/>
    <property type="match status" value="1"/>
</dbReference>
<keyword evidence="11" id="KW-1133">Transmembrane helix</keyword>
<dbReference type="HOGENOM" id="CLU_579574_0_0_7"/>
<dbReference type="InterPro" id="IPR036890">
    <property type="entry name" value="HATPase_C_sf"/>
</dbReference>
<reference evidence="14 15" key="1">
    <citation type="journal article" date="2010" name="Stand. Genomic Sci.">
        <title>Complete genome sequence of Haliangium ochraceum type strain (SMP-2).</title>
        <authorList>
            <consortium name="US DOE Joint Genome Institute (JGI-PGF)"/>
            <person name="Ivanova N."/>
            <person name="Daum C."/>
            <person name="Lang E."/>
            <person name="Abt B."/>
            <person name="Kopitz M."/>
            <person name="Saunders E."/>
            <person name="Lapidus A."/>
            <person name="Lucas S."/>
            <person name="Glavina Del Rio T."/>
            <person name="Nolan M."/>
            <person name="Tice H."/>
            <person name="Copeland A."/>
            <person name="Cheng J.F."/>
            <person name="Chen F."/>
            <person name="Bruce D."/>
            <person name="Goodwin L."/>
            <person name="Pitluck S."/>
            <person name="Mavromatis K."/>
            <person name="Pati A."/>
            <person name="Mikhailova N."/>
            <person name="Chen A."/>
            <person name="Palaniappan K."/>
            <person name="Land M."/>
            <person name="Hauser L."/>
            <person name="Chang Y.J."/>
            <person name="Jeffries C.D."/>
            <person name="Detter J.C."/>
            <person name="Brettin T."/>
            <person name="Rohde M."/>
            <person name="Goker M."/>
            <person name="Bristow J."/>
            <person name="Markowitz V."/>
            <person name="Eisen J.A."/>
            <person name="Hugenholtz P."/>
            <person name="Kyrpides N.C."/>
            <person name="Klenk H.P."/>
        </authorList>
    </citation>
    <scope>NUCLEOTIDE SEQUENCE [LARGE SCALE GENOMIC DNA]</scope>
    <source>
        <strain evidence="15">DSM 14365 / CIP 107738 / JCM 11303 / AJ 13395 / SMP-2</strain>
    </source>
</reference>
<feature type="domain" description="Histidine kinase" evidence="12">
    <location>
        <begin position="294"/>
        <end position="514"/>
    </location>
</feature>
<feature type="domain" description="HAMP" evidence="13">
    <location>
        <begin position="234"/>
        <end position="286"/>
    </location>
</feature>
<evidence type="ECO:0000256" key="5">
    <source>
        <dbReference type="ARBA" id="ARBA00022553"/>
    </source>
</evidence>
<keyword evidence="8 14" id="KW-0418">Kinase</keyword>
<dbReference type="PROSITE" id="PS50109">
    <property type="entry name" value="HIS_KIN"/>
    <property type="match status" value="1"/>
</dbReference>
<evidence type="ECO:0000259" key="13">
    <source>
        <dbReference type="PROSITE" id="PS50885"/>
    </source>
</evidence>
<evidence type="ECO:0000256" key="1">
    <source>
        <dbReference type="ARBA" id="ARBA00000085"/>
    </source>
</evidence>
<dbReference type="Gene3D" id="3.30.565.10">
    <property type="entry name" value="Histidine kinase-like ATPase, C-terminal domain"/>
    <property type="match status" value="1"/>
</dbReference>
<dbReference type="SMART" id="SM00387">
    <property type="entry name" value="HATPase_c"/>
    <property type="match status" value="1"/>
</dbReference>
<dbReference type="InterPro" id="IPR036097">
    <property type="entry name" value="HisK_dim/P_sf"/>
</dbReference>
<feature type="compositionally biased region" description="Pro residues" evidence="10">
    <location>
        <begin position="8"/>
        <end position="21"/>
    </location>
</feature>
<dbReference type="Pfam" id="PF00672">
    <property type="entry name" value="HAMP"/>
    <property type="match status" value="1"/>
</dbReference>
<dbReference type="PROSITE" id="PS50885">
    <property type="entry name" value="HAMP"/>
    <property type="match status" value="1"/>
</dbReference>
<dbReference type="InterPro" id="IPR003661">
    <property type="entry name" value="HisK_dim/P_dom"/>
</dbReference>
<feature type="transmembrane region" description="Helical" evidence="11">
    <location>
        <begin position="33"/>
        <end position="55"/>
    </location>
</feature>
<dbReference type="SUPFAM" id="SSF158472">
    <property type="entry name" value="HAMP domain-like"/>
    <property type="match status" value="1"/>
</dbReference>
<evidence type="ECO:0000256" key="3">
    <source>
        <dbReference type="ARBA" id="ARBA00012438"/>
    </source>
</evidence>
<dbReference type="PANTHER" id="PTHR44936:SF10">
    <property type="entry name" value="SENSOR PROTEIN RSTB"/>
    <property type="match status" value="1"/>
</dbReference>
<dbReference type="AlphaFoldDB" id="D0LJV6"/>
<dbReference type="Pfam" id="PF00512">
    <property type="entry name" value="HisKA"/>
    <property type="match status" value="1"/>
</dbReference>
<sequence length="516" mass="55684">MSSSPRNAPAPAPSPEPPARPPASARGSLRLPILAKLILAFALPTTALFSLFAVVAHEVARGDLEAELGTRLSALAHAAALDIRGKYLVDLQPGDEDDRAYLRARRTLDAIREATGVARLYVFDADFSARVDTADTPIGATLFQAELHRHEIERVLGEGAAVSSVLFSGDDGTMYKAGFAPVRASETEDEIVLVLGVDAPAAYFDRLGDLRRSLLFYGLALVIVVMIIAVLVAARITRPVRELATAATRIGKGELSAAVPRTSSDELGILADTMEEMRRELAARDERMQLMLSGIAHEVRNPLGGIELFAGILRDELGPDDERRSHVARIEREIGYLGEVVNAFLEYARRPPLELALIDLTALLADVLELARADAEQRGVRLQLDAPELACHADAGQLRRAVLNLVRNAIQACAPAADTDADGDDDGACAVLVRATRERRAGVQMVCIAVENPGPPLPDEVRARMFEPFFTTREKGTGLGLALVREIAEDHGGEVEVRSEDGRTVFSLWLVRDPAA</sequence>
<dbReference type="EMBL" id="CP001804">
    <property type="protein sequence ID" value="ACY18463.1"/>
    <property type="molecule type" value="Genomic_DNA"/>
</dbReference>
<dbReference type="Gene3D" id="1.10.287.130">
    <property type="match status" value="1"/>
</dbReference>
<dbReference type="KEGG" id="hoh:Hoch_5988"/>
<dbReference type="InterPro" id="IPR050980">
    <property type="entry name" value="2C_sensor_his_kinase"/>
</dbReference>
<dbReference type="SMART" id="SM00304">
    <property type="entry name" value="HAMP"/>
    <property type="match status" value="1"/>
</dbReference>
<keyword evidence="15" id="KW-1185">Reference proteome</keyword>
<dbReference type="CDD" id="cd00082">
    <property type="entry name" value="HisKA"/>
    <property type="match status" value="1"/>
</dbReference>
<evidence type="ECO:0000259" key="12">
    <source>
        <dbReference type="PROSITE" id="PS50109"/>
    </source>
</evidence>
<comment type="catalytic activity">
    <reaction evidence="1">
        <text>ATP + protein L-histidine = ADP + protein N-phospho-L-histidine.</text>
        <dbReference type="EC" id="2.7.13.3"/>
    </reaction>
</comment>
<dbReference type="Pfam" id="PF02518">
    <property type="entry name" value="HATPase_c"/>
    <property type="match status" value="1"/>
</dbReference>
<evidence type="ECO:0000256" key="8">
    <source>
        <dbReference type="ARBA" id="ARBA00022777"/>
    </source>
</evidence>
<keyword evidence="11" id="KW-0812">Transmembrane</keyword>
<evidence type="ECO:0000313" key="15">
    <source>
        <dbReference type="Proteomes" id="UP000001880"/>
    </source>
</evidence>
<keyword evidence="11" id="KW-0472">Membrane</keyword>
<dbReference type="CDD" id="cd00075">
    <property type="entry name" value="HATPase"/>
    <property type="match status" value="1"/>
</dbReference>
<dbReference type="GO" id="GO:0005524">
    <property type="term" value="F:ATP binding"/>
    <property type="evidence" value="ECO:0007669"/>
    <property type="project" value="UniProtKB-KW"/>
</dbReference>
<dbReference type="SUPFAM" id="SSF55874">
    <property type="entry name" value="ATPase domain of HSP90 chaperone/DNA topoisomerase II/histidine kinase"/>
    <property type="match status" value="1"/>
</dbReference>
<feature type="transmembrane region" description="Helical" evidence="11">
    <location>
        <begin position="214"/>
        <end position="234"/>
    </location>
</feature>
<dbReference type="Proteomes" id="UP000001880">
    <property type="component" value="Chromosome"/>
</dbReference>
<evidence type="ECO:0000256" key="9">
    <source>
        <dbReference type="ARBA" id="ARBA00022840"/>
    </source>
</evidence>
<dbReference type="EC" id="2.7.13.3" evidence="3"/>
<dbReference type="RefSeq" id="WP_012831055.1">
    <property type="nucleotide sequence ID" value="NC_013440.1"/>
</dbReference>
<keyword evidence="9" id="KW-0067">ATP-binding</keyword>
<evidence type="ECO:0000313" key="14">
    <source>
        <dbReference type="EMBL" id="ACY18463.1"/>
    </source>
</evidence>
<dbReference type="InterPro" id="IPR004358">
    <property type="entry name" value="Sig_transdc_His_kin-like_C"/>
</dbReference>
<dbReference type="InterPro" id="IPR005467">
    <property type="entry name" value="His_kinase_dom"/>
</dbReference>
<dbReference type="STRING" id="502025.Hoch_5988"/>
<dbReference type="SMART" id="SM00388">
    <property type="entry name" value="HisKA"/>
    <property type="match status" value="1"/>
</dbReference>
<organism evidence="14 15">
    <name type="scientific">Haliangium ochraceum (strain DSM 14365 / JCM 11303 / SMP-2)</name>
    <dbReference type="NCBI Taxonomy" id="502025"/>
    <lineage>
        <taxon>Bacteria</taxon>
        <taxon>Pseudomonadati</taxon>
        <taxon>Myxococcota</taxon>
        <taxon>Polyangia</taxon>
        <taxon>Haliangiales</taxon>
        <taxon>Kofleriaceae</taxon>
        <taxon>Haliangium</taxon>
    </lineage>
</organism>
<dbReference type="eggNOG" id="COG3850">
    <property type="taxonomic scope" value="Bacteria"/>
</dbReference>
<protein>
    <recommendedName>
        <fullName evidence="3">histidine kinase</fullName>
        <ecNumber evidence="3">2.7.13.3</ecNumber>
    </recommendedName>
</protein>
<accession>D0LJV6</accession>
<keyword evidence="4" id="KW-1003">Cell membrane</keyword>
<evidence type="ECO:0000256" key="2">
    <source>
        <dbReference type="ARBA" id="ARBA00004651"/>
    </source>
</evidence>
<comment type="subcellular location">
    <subcellularLocation>
        <location evidence="2">Cell membrane</location>
        <topology evidence="2">Multi-pass membrane protein</topology>
    </subcellularLocation>
</comment>
<keyword evidence="5" id="KW-0597">Phosphoprotein</keyword>
<dbReference type="PRINTS" id="PR00344">
    <property type="entry name" value="BCTRLSENSOR"/>
</dbReference>
<dbReference type="Gene3D" id="6.10.340.10">
    <property type="match status" value="1"/>
</dbReference>
<dbReference type="GO" id="GO:0000155">
    <property type="term" value="F:phosphorelay sensor kinase activity"/>
    <property type="evidence" value="ECO:0007669"/>
    <property type="project" value="InterPro"/>
</dbReference>
<keyword evidence="6" id="KW-0808">Transferase</keyword>
<evidence type="ECO:0000256" key="6">
    <source>
        <dbReference type="ARBA" id="ARBA00022679"/>
    </source>
</evidence>
<dbReference type="GO" id="GO:0005886">
    <property type="term" value="C:plasma membrane"/>
    <property type="evidence" value="ECO:0007669"/>
    <property type="project" value="UniProtKB-SubCell"/>
</dbReference>
<name>D0LJV6_HALO1</name>
<dbReference type="PANTHER" id="PTHR44936">
    <property type="entry name" value="SENSOR PROTEIN CREC"/>
    <property type="match status" value="1"/>
</dbReference>
<evidence type="ECO:0000256" key="4">
    <source>
        <dbReference type="ARBA" id="ARBA00022475"/>
    </source>
</evidence>
<evidence type="ECO:0000256" key="7">
    <source>
        <dbReference type="ARBA" id="ARBA00022741"/>
    </source>
</evidence>
<dbReference type="eggNOG" id="COG3852">
    <property type="taxonomic scope" value="Bacteria"/>
</dbReference>
<evidence type="ECO:0000256" key="10">
    <source>
        <dbReference type="SAM" id="MobiDB-lite"/>
    </source>
</evidence>
<dbReference type="InterPro" id="IPR003594">
    <property type="entry name" value="HATPase_dom"/>
</dbReference>
<dbReference type="SUPFAM" id="SSF47384">
    <property type="entry name" value="Homodimeric domain of signal transducing histidine kinase"/>
    <property type="match status" value="1"/>
</dbReference>
<proteinExistence type="predicted"/>
<keyword evidence="7" id="KW-0547">Nucleotide-binding</keyword>
<dbReference type="InterPro" id="IPR003660">
    <property type="entry name" value="HAMP_dom"/>
</dbReference>
<feature type="region of interest" description="Disordered" evidence="10">
    <location>
        <begin position="1"/>
        <end position="24"/>
    </location>
</feature>